<keyword evidence="4" id="KW-1185">Reference proteome</keyword>
<keyword evidence="2" id="KW-0812">Transmembrane</keyword>
<feature type="compositionally biased region" description="Polar residues" evidence="1">
    <location>
        <begin position="721"/>
        <end position="730"/>
    </location>
</feature>
<evidence type="ECO:0000313" key="3">
    <source>
        <dbReference type="EMBL" id="MBB3061121.1"/>
    </source>
</evidence>
<sequence>MTDHAHQLLRRAARRWRGGSLWPYFWLATVVAGTSAIGITQLQWPGWILFACLTAIALALLLDRNWRLSTTEICRKLDGRFPVLQDSSQLLNNPPDTLGSLAQVQRQRTAAALQQLRDNSALKNFRPPWHRNAVANAIGASFGLMVFVIANTLPQSDAPGQMPGAQAAAAAASIEVVEAVTEIRPPAYTGLPALTQSLQVKAPEQSRITWRITLNTPAGALTMLAARENFAFSPKETLPSRHWQLTRTLPEADFYQLSVHSGQEEILLPQIHNIEIDADRAPEFSFSLPRDNVTTINAGSEASSLLQVDVEVTDDFQVAETDLLITLASGDGENVRFRNDRIKLEPTDTAEGAKRYHFNMPVKRYQIEPGDELYWFLQARDNREPEPNPQKSQHFIIRWPQAEIFGLSDAEGMAIKVLPEYFRSQRQLIIDTEALLAEREQLSEGDFRKRSESLAHEQNLLRMRYGHFLGEEDSALEHDDESGPHHEAHGESVDAHGEEQEDHGDHEDHGNHGDHGDDHEAPAQQFGDASGVIAAAGHSHDTSEHATLFDPQTKELLRSALNAMWSSWRELSVIDPRASLPHQHTALRYIKEVQQASRIYLQRVGFEPPALDQNRRLSGERDGVKPPRVNTTRSDSEREQLLKLLQRVRADDPLDDGTAEELLSLPQLREQPQLRVELSKSLRLYRQQADCTDCRRQLSALLYQLLPAPQAQPSLPRERATTGSFDNWLQEQGGGRE</sequence>
<accession>A0A7W4Z913</accession>
<dbReference type="AlphaFoldDB" id="A0A7W4Z913"/>
<feature type="compositionally biased region" description="Basic and acidic residues" evidence="1">
    <location>
        <begin position="613"/>
        <end position="625"/>
    </location>
</feature>
<keyword evidence="2" id="KW-1133">Transmembrane helix</keyword>
<gene>
    <name evidence="3" type="ORF">FHS09_001951</name>
</gene>
<feature type="transmembrane region" description="Helical" evidence="2">
    <location>
        <begin position="133"/>
        <end position="153"/>
    </location>
</feature>
<feature type="region of interest" description="Disordered" evidence="1">
    <location>
        <begin position="474"/>
        <end position="524"/>
    </location>
</feature>
<organism evidence="3 4">
    <name type="scientific">Microbulbifer rhizosphaerae</name>
    <dbReference type="NCBI Taxonomy" id="1562603"/>
    <lineage>
        <taxon>Bacteria</taxon>
        <taxon>Pseudomonadati</taxon>
        <taxon>Pseudomonadota</taxon>
        <taxon>Gammaproteobacteria</taxon>
        <taxon>Cellvibrionales</taxon>
        <taxon>Microbulbiferaceae</taxon>
        <taxon>Microbulbifer</taxon>
    </lineage>
</organism>
<proteinExistence type="predicted"/>
<dbReference type="Proteomes" id="UP000535937">
    <property type="component" value="Unassembled WGS sequence"/>
</dbReference>
<dbReference type="EMBL" id="JACHWZ010000007">
    <property type="protein sequence ID" value="MBB3061121.1"/>
    <property type="molecule type" value="Genomic_DNA"/>
</dbReference>
<protein>
    <recommendedName>
        <fullName evidence="5">DUF4175 domain-containing protein</fullName>
    </recommendedName>
</protein>
<feature type="region of interest" description="Disordered" evidence="1">
    <location>
        <begin position="711"/>
        <end position="737"/>
    </location>
</feature>
<comment type="caution">
    <text evidence="3">The sequence shown here is derived from an EMBL/GenBank/DDBJ whole genome shotgun (WGS) entry which is preliminary data.</text>
</comment>
<reference evidence="3 4" key="1">
    <citation type="submission" date="2020-08" db="EMBL/GenBank/DDBJ databases">
        <title>Genomic Encyclopedia of Type Strains, Phase III (KMG-III): the genomes of soil and plant-associated and newly described type strains.</title>
        <authorList>
            <person name="Whitman W."/>
        </authorList>
    </citation>
    <scope>NUCLEOTIDE SEQUENCE [LARGE SCALE GENOMIC DNA]</scope>
    <source>
        <strain evidence="3 4">CECT 8799</strain>
    </source>
</reference>
<feature type="region of interest" description="Disordered" evidence="1">
    <location>
        <begin position="611"/>
        <end position="637"/>
    </location>
</feature>
<feature type="compositionally biased region" description="Basic and acidic residues" evidence="1">
    <location>
        <begin position="475"/>
        <end position="521"/>
    </location>
</feature>
<feature type="transmembrane region" description="Helical" evidence="2">
    <location>
        <begin position="21"/>
        <end position="38"/>
    </location>
</feature>
<evidence type="ECO:0000313" key="4">
    <source>
        <dbReference type="Proteomes" id="UP000535937"/>
    </source>
</evidence>
<evidence type="ECO:0000256" key="1">
    <source>
        <dbReference type="SAM" id="MobiDB-lite"/>
    </source>
</evidence>
<dbReference type="RefSeq" id="WP_183459208.1">
    <property type="nucleotide sequence ID" value="NZ_JACHWZ010000007.1"/>
</dbReference>
<name>A0A7W4Z913_9GAMM</name>
<keyword evidence="2" id="KW-0472">Membrane</keyword>
<feature type="transmembrane region" description="Helical" evidence="2">
    <location>
        <begin position="44"/>
        <end position="62"/>
    </location>
</feature>
<evidence type="ECO:0008006" key="5">
    <source>
        <dbReference type="Google" id="ProtNLM"/>
    </source>
</evidence>
<evidence type="ECO:0000256" key="2">
    <source>
        <dbReference type="SAM" id="Phobius"/>
    </source>
</evidence>